<keyword evidence="3 6" id="KW-0812">Transmembrane</keyword>
<feature type="transmembrane region" description="Helical" evidence="6">
    <location>
        <begin position="273"/>
        <end position="294"/>
    </location>
</feature>
<dbReference type="InterPro" id="IPR051085">
    <property type="entry name" value="MB_O-acyltransferase"/>
</dbReference>
<dbReference type="Proteomes" id="UP000398389">
    <property type="component" value="Unassembled WGS sequence"/>
</dbReference>
<dbReference type="InterPro" id="IPR004299">
    <property type="entry name" value="MBOAT_fam"/>
</dbReference>
<dbReference type="RefSeq" id="XP_031853413.1">
    <property type="nucleotide sequence ID" value="XM_031997522.1"/>
</dbReference>
<accession>A0A5E8BG84</accession>
<feature type="signal peptide" evidence="7">
    <location>
        <begin position="1"/>
        <end position="18"/>
    </location>
</feature>
<evidence type="ECO:0000256" key="1">
    <source>
        <dbReference type="ARBA" id="ARBA00004141"/>
    </source>
</evidence>
<protein>
    <recommendedName>
        <fullName evidence="10">Glycerol uptake protein 1</fullName>
    </recommendedName>
</protein>
<gene>
    <name evidence="8" type="ORF">SAPINGB_P002804</name>
</gene>
<evidence type="ECO:0000256" key="2">
    <source>
        <dbReference type="ARBA" id="ARBA00010323"/>
    </source>
</evidence>
<comment type="subcellular location">
    <subcellularLocation>
        <location evidence="1">Membrane</location>
        <topology evidence="1">Multi-pass membrane protein</topology>
    </subcellularLocation>
</comment>
<sequence>MSILSSILSLFSLSVLDTRLDPPDDEKKRQSIILSAGPNRWYTKEYYAYGIVFLVTVPLMFKAVIDASSDSYGGILPRWDVNFNFSMLRMVSFNMDRFLAVEFWNSETLSDKDKPSESTISEKERIDTPLPLEQYNLTNYLSYVLYSPLYMAGPILTFNDFYRQTNITLPSITPYRIYRYALRLIFCILVMEFILHYIFWAMTDGIDPPENMIRCMDNNYSALSFWRAWHRSFNKWITRYIYIPMGGSRRNPVLNSLVVFSFVAIWHDIQLRLLIWGWLVVLFILPEILATVIFPAKKVCEKE</sequence>
<dbReference type="GO" id="GO:0005783">
    <property type="term" value="C:endoplasmic reticulum"/>
    <property type="evidence" value="ECO:0007669"/>
    <property type="project" value="TreeGrafter"/>
</dbReference>
<feature type="chain" id="PRO_5022784352" description="Glycerol uptake protein 1" evidence="7">
    <location>
        <begin position="19"/>
        <end position="303"/>
    </location>
</feature>
<dbReference type="AlphaFoldDB" id="A0A5E8BG84"/>
<feature type="transmembrane region" description="Helical" evidence="6">
    <location>
        <begin position="46"/>
        <end position="65"/>
    </location>
</feature>
<dbReference type="OrthoDB" id="420606at2759"/>
<dbReference type="PANTHER" id="PTHR13285:SF18">
    <property type="entry name" value="PROTEIN-CYSTEINE N-PALMITOYLTRANSFERASE RASP"/>
    <property type="match status" value="1"/>
</dbReference>
<dbReference type="PANTHER" id="PTHR13285">
    <property type="entry name" value="ACYLTRANSFERASE"/>
    <property type="match status" value="1"/>
</dbReference>
<evidence type="ECO:0000256" key="6">
    <source>
        <dbReference type="SAM" id="Phobius"/>
    </source>
</evidence>
<evidence type="ECO:0000313" key="8">
    <source>
        <dbReference type="EMBL" id="VVT50560.1"/>
    </source>
</evidence>
<dbReference type="GO" id="GO:0016020">
    <property type="term" value="C:membrane"/>
    <property type="evidence" value="ECO:0007669"/>
    <property type="project" value="UniProtKB-SubCell"/>
</dbReference>
<evidence type="ECO:0000256" key="5">
    <source>
        <dbReference type="ARBA" id="ARBA00023136"/>
    </source>
</evidence>
<evidence type="ECO:0000256" key="4">
    <source>
        <dbReference type="ARBA" id="ARBA00022989"/>
    </source>
</evidence>
<comment type="similarity">
    <text evidence="2">Belongs to the membrane-bound acyltransferase family.</text>
</comment>
<name>A0A5E8BG84_9ASCO</name>
<keyword evidence="7" id="KW-0732">Signal</keyword>
<dbReference type="GO" id="GO:0008374">
    <property type="term" value="F:O-acyltransferase activity"/>
    <property type="evidence" value="ECO:0007669"/>
    <property type="project" value="TreeGrafter"/>
</dbReference>
<dbReference type="GeneID" id="43581622"/>
<evidence type="ECO:0000256" key="7">
    <source>
        <dbReference type="SAM" id="SignalP"/>
    </source>
</evidence>
<dbReference type="Pfam" id="PF03062">
    <property type="entry name" value="MBOAT"/>
    <property type="match status" value="2"/>
</dbReference>
<proteinExistence type="inferred from homology"/>
<evidence type="ECO:0000313" key="9">
    <source>
        <dbReference type="Proteomes" id="UP000398389"/>
    </source>
</evidence>
<evidence type="ECO:0000256" key="3">
    <source>
        <dbReference type="ARBA" id="ARBA00022692"/>
    </source>
</evidence>
<evidence type="ECO:0008006" key="10">
    <source>
        <dbReference type="Google" id="ProtNLM"/>
    </source>
</evidence>
<keyword evidence="4 6" id="KW-1133">Transmembrane helix</keyword>
<keyword evidence="9" id="KW-1185">Reference proteome</keyword>
<organism evidence="8 9">
    <name type="scientific">Magnusiomyces paraingens</name>
    <dbReference type="NCBI Taxonomy" id="2606893"/>
    <lineage>
        <taxon>Eukaryota</taxon>
        <taxon>Fungi</taxon>
        <taxon>Dikarya</taxon>
        <taxon>Ascomycota</taxon>
        <taxon>Saccharomycotina</taxon>
        <taxon>Dipodascomycetes</taxon>
        <taxon>Dipodascales</taxon>
        <taxon>Dipodascaceae</taxon>
        <taxon>Magnusiomyces</taxon>
    </lineage>
</organism>
<feature type="transmembrane region" description="Helical" evidence="6">
    <location>
        <begin position="180"/>
        <end position="199"/>
    </location>
</feature>
<dbReference type="GO" id="GO:0006506">
    <property type="term" value="P:GPI anchor biosynthetic process"/>
    <property type="evidence" value="ECO:0007669"/>
    <property type="project" value="TreeGrafter"/>
</dbReference>
<keyword evidence="5 6" id="KW-0472">Membrane</keyword>
<reference evidence="8 9" key="1">
    <citation type="submission" date="2019-09" db="EMBL/GenBank/DDBJ databases">
        <authorList>
            <person name="Brejova B."/>
        </authorList>
    </citation>
    <scope>NUCLEOTIDE SEQUENCE [LARGE SCALE GENOMIC DNA]</scope>
</reference>
<dbReference type="EMBL" id="CABVLU010000002">
    <property type="protein sequence ID" value="VVT50560.1"/>
    <property type="molecule type" value="Genomic_DNA"/>
</dbReference>